<feature type="compositionally biased region" description="Basic and acidic residues" evidence="1">
    <location>
        <begin position="172"/>
        <end position="181"/>
    </location>
</feature>
<evidence type="ECO:0000256" key="1">
    <source>
        <dbReference type="SAM" id="MobiDB-lite"/>
    </source>
</evidence>
<accession>A0ABP5AJE8</accession>
<dbReference type="EMBL" id="BAAAMY010000004">
    <property type="protein sequence ID" value="GAA1915285.1"/>
    <property type="molecule type" value="Genomic_DNA"/>
</dbReference>
<feature type="signal peptide" evidence="2">
    <location>
        <begin position="1"/>
        <end position="26"/>
    </location>
</feature>
<reference evidence="4" key="1">
    <citation type="journal article" date="2019" name="Int. J. Syst. Evol. Microbiol.">
        <title>The Global Catalogue of Microorganisms (GCM) 10K type strain sequencing project: providing services to taxonomists for standard genome sequencing and annotation.</title>
        <authorList>
            <consortium name="The Broad Institute Genomics Platform"/>
            <consortium name="The Broad Institute Genome Sequencing Center for Infectious Disease"/>
            <person name="Wu L."/>
            <person name="Ma J."/>
        </authorList>
    </citation>
    <scope>NUCLEOTIDE SEQUENCE [LARGE SCALE GENOMIC DNA]</scope>
    <source>
        <strain evidence="4">JCM 14046</strain>
    </source>
</reference>
<keyword evidence="4" id="KW-1185">Reference proteome</keyword>
<protein>
    <submittedName>
        <fullName evidence="3">Uncharacterized protein</fullName>
    </submittedName>
</protein>
<proteinExistence type="predicted"/>
<organism evidence="3 4">
    <name type="scientific">Nocardioides lentus</name>
    <dbReference type="NCBI Taxonomy" id="338077"/>
    <lineage>
        <taxon>Bacteria</taxon>
        <taxon>Bacillati</taxon>
        <taxon>Actinomycetota</taxon>
        <taxon>Actinomycetes</taxon>
        <taxon>Propionibacteriales</taxon>
        <taxon>Nocardioidaceae</taxon>
        <taxon>Nocardioides</taxon>
    </lineage>
</organism>
<sequence length="198" mass="20560">MRFRPALTTLAATAALLATAAGPAQAETQVRADPGGDVAFTNPSASPGPLADTVDILALQGAHRTNALVFRFTVADLAASQRFDALTAEVRIRTLGGREYAAVMTAESGRPQVFLNDGTTGGVDCDGLAGRIVLDRDQLVVTVPRSCVRNPRSVRFGGATSSFGDDGGGQTDVHDDARRDGGSGGVPIRLGTRELRRA</sequence>
<dbReference type="Proteomes" id="UP001501612">
    <property type="component" value="Unassembled WGS sequence"/>
</dbReference>
<name>A0ABP5AJE8_9ACTN</name>
<dbReference type="RefSeq" id="WP_344005892.1">
    <property type="nucleotide sequence ID" value="NZ_BAAAMY010000004.1"/>
</dbReference>
<feature type="chain" id="PRO_5045824487" evidence="2">
    <location>
        <begin position="27"/>
        <end position="198"/>
    </location>
</feature>
<comment type="caution">
    <text evidence="3">The sequence shown here is derived from an EMBL/GenBank/DDBJ whole genome shotgun (WGS) entry which is preliminary data.</text>
</comment>
<evidence type="ECO:0000313" key="4">
    <source>
        <dbReference type="Proteomes" id="UP001501612"/>
    </source>
</evidence>
<evidence type="ECO:0000313" key="3">
    <source>
        <dbReference type="EMBL" id="GAA1915285.1"/>
    </source>
</evidence>
<feature type="region of interest" description="Disordered" evidence="1">
    <location>
        <begin position="158"/>
        <end position="198"/>
    </location>
</feature>
<gene>
    <name evidence="3" type="ORF">GCM10009737_15860</name>
</gene>
<keyword evidence="2" id="KW-0732">Signal</keyword>
<evidence type="ECO:0000256" key="2">
    <source>
        <dbReference type="SAM" id="SignalP"/>
    </source>
</evidence>